<keyword evidence="1" id="KW-0614">Plasmid</keyword>
<accession>A0A2R4NGM3</accession>
<proteinExistence type="predicted"/>
<geneLocation type="plasmid" evidence="1">
    <name>pE20-HI3</name>
</geneLocation>
<dbReference type="AlphaFoldDB" id="A0A2R4NGM3"/>
<name>A0A2R4NGM3_KLEAE</name>
<reference evidence="1" key="1">
    <citation type="journal article" date="2018" name="Front. Microbiol.">
        <title>Dissemination of KPC-2-Encoding IncX6 Plasmids Among Multiple Enterobacteriaceae Species in a Single Chinese Hospital.</title>
        <authorList>
            <person name="Li B."/>
            <person name="Feng J."/>
            <person name="Zhan Z."/>
            <person name="Yin Z."/>
            <person name="Jiang Q."/>
            <person name="Wei P."/>
            <person name="Chen X."/>
            <person name="Gao B."/>
            <person name="Hou J."/>
            <person name="Mao P."/>
            <person name="Wu W."/>
            <person name="Chen W."/>
            <person name="Tong Y."/>
            <person name="Wang J."/>
            <person name="Li B."/>
            <person name="Zhou D."/>
        </authorList>
    </citation>
    <scope>NUCLEOTIDE SEQUENCE</scope>
    <source>
        <strain evidence="1">E20</strain>
        <plasmid evidence="1">pE20-HI3</plasmid>
    </source>
</reference>
<sequence>MSSEAGSCKYVAADAANSQGIETGANMTDITALVVSGF</sequence>
<evidence type="ECO:0000313" key="1">
    <source>
        <dbReference type="EMBL" id="AVX35160.1"/>
    </source>
</evidence>
<organism evidence="1">
    <name type="scientific">Klebsiella aerogenes</name>
    <name type="common">Enterobacter aerogenes</name>
    <dbReference type="NCBI Taxonomy" id="548"/>
    <lineage>
        <taxon>Bacteria</taxon>
        <taxon>Pseudomonadati</taxon>
        <taxon>Pseudomonadota</taxon>
        <taxon>Gammaproteobacteria</taxon>
        <taxon>Enterobacterales</taxon>
        <taxon>Enterobacteriaceae</taxon>
        <taxon>Klebsiella/Raoultella group</taxon>
        <taxon>Klebsiella</taxon>
    </lineage>
</organism>
<protein>
    <submittedName>
        <fullName evidence="1">Uncharacterized protein</fullName>
    </submittedName>
</protein>
<dbReference type="EMBL" id="MG288682">
    <property type="protein sequence ID" value="AVX35160.1"/>
    <property type="molecule type" value="Genomic_DNA"/>
</dbReference>